<feature type="domain" description="FAD/NAD(P)-binding" evidence="2">
    <location>
        <begin position="17"/>
        <end position="127"/>
    </location>
</feature>
<dbReference type="Gene3D" id="3.50.50.60">
    <property type="entry name" value="FAD/NAD(P)-binding domain"/>
    <property type="match status" value="2"/>
</dbReference>
<evidence type="ECO:0000313" key="6">
    <source>
        <dbReference type="EMBL" id="CAF4048076.1"/>
    </source>
</evidence>
<evidence type="ECO:0000313" key="5">
    <source>
        <dbReference type="EMBL" id="CAF3530736.1"/>
    </source>
</evidence>
<evidence type="ECO:0000256" key="1">
    <source>
        <dbReference type="SAM" id="Phobius"/>
    </source>
</evidence>
<keyword evidence="1" id="KW-0812">Transmembrane</keyword>
<feature type="non-terminal residue" evidence="3">
    <location>
        <position position="1"/>
    </location>
</feature>
<dbReference type="GO" id="GO:0016491">
    <property type="term" value="F:oxidoreductase activity"/>
    <property type="evidence" value="ECO:0007669"/>
    <property type="project" value="InterPro"/>
</dbReference>
<name>A0A813PIC9_9BILA</name>
<dbReference type="Pfam" id="PF07992">
    <property type="entry name" value="Pyr_redox_2"/>
    <property type="match status" value="1"/>
</dbReference>
<dbReference type="InterPro" id="IPR023753">
    <property type="entry name" value="FAD/NAD-binding_dom"/>
</dbReference>
<keyword evidence="7" id="KW-1185">Reference proteome</keyword>
<dbReference type="InterPro" id="IPR036188">
    <property type="entry name" value="FAD/NAD-bd_sf"/>
</dbReference>
<dbReference type="AlphaFoldDB" id="A0A813PIC9"/>
<dbReference type="OrthoDB" id="1678617at2759"/>
<dbReference type="Proteomes" id="UP000681722">
    <property type="component" value="Unassembled WGS sequence"/>
</dbReference>
<dbReference type="Proteomes" id="UP000663829">
    <property type="component" value="Unassembled WGS sequence"/>
</dbReference>
<dbReference type="EMBL" id="CAJNOQ010000070">
    <property type="protein sequence ID" value="CAF0751119.1"/>
    <property type="molecule type" value="Genomic_DNA"/>
</dbReference>
<accession>A0A813PIC9</accession>
<evidence type="ECO:0000313" key="4">
    <source>
        <dbReference type="EMBL" id="CAF1240587.1"/>
    </source>
</evidence>
<dbReference type="EMBL" id="CAJOBC010000070">
    <property type="protein sequence ID" value="CAF3530736.1"/>
    <property type="molecule type" value="Genomic_DNA"/>
</dbReference>
<gene>
    <name evidence="3" type="ORF">GPM918_LOCUS837</name>
    <name evidence="4" type="ORF">OVA965_LOCUS25805</name>
    <name evidence="5" type="ORF">SRO942_LOCUS837</name>
    <name evidence="6" type="ORF">TMI583_LOCUS26536</name>
</gene>
<feature type="transmembrane region" description="Helical" evidence="1">
    <location>
        <begin position="21"/>
        <end position="38"/>
    </location>
</feature>
<dbReference type="InterPro" id="IPR051704">
    <property type="entry name" value="FAD_aromatic-hydroxylase"/>
</dbReference>
<protein>
    <recommendedName>
        <fullName evidence="2">FAD/NAD(P)-binding domain-containing protein</fullName>
    </recommendedName>
</protein>
<dbReference type="Proteomes" id="UP000682733">
    <property type="component" value="Unassembled WGS sequence"/>
</dbReference>
<dbReference type="PANTHER" id="PTHR46865">
    <property type="entry name" value="OXIDOREDUCTASE-RELATED"/>
    <property type="match status" value="1"/>
</dbReference>
<dbReference type="EMBL" id="CAJOBA010037753">
    <property type="protein sequence ID" value="CAF4048076.1"/>
    <property type="molecule type" value="Genomic_DNA"/>
</dbReference>
<evidence type="ECO:0000259" key="2">
    <source>
        <dbReference type="Pfam" id="PF07992"/>
    </source>
</evidence>
<dbReference type="SUPFAM" id="SSF51905">
    <property type="entry name" value="FAD/NAD(P)-binding domain"/>
    <property type="match status" value="1"/>
</dbReference>
<dbReference type="EMBL" id="CAJNOK010016204">
    <property type="protein sequence ID" value="CAF1240587.1"/>
    <property type="molecule type" value="Genomic_DNA"/>
</dbReference>
<sequence>MRSVVSRSLSYSSKNSLGNRSVLVVGAGVAGPVLAYFLHRFGVQPVVVERAPQLRTAGQTIDVRGAGREVVRRMGVDSTIREKIAREDGLAFVDSAGRTRVTFASGNIREFDLVIGADGIRSKTRRLVFSDKSPIHYLNMYTAYFTIPYSQSDGTWARWYNAPKGRTVLIRPDNQGTTRAFLSFRSSQRGYEDLDPDMQKELLQKIFADAGFETPRILSGLMNSNDFYFEAIGQVKMDQWSQGRVSLVGDAGYCASPISDMGTSLTFVGAYILAEICAISHSSTTEIARCYKQLIETLSKTPEATDLKSLVPRFCNHLGFKEE</sequence>
<dbReference type="PANTHER" id="PTHR46865:SF2">
    <property type="entry name" value="MONOOXYGENASE"/>
    <property type="match status" value="1"/>
</dbReference>
<evidence type="ECO:0000313" key="3">
    <source>
        <dbReference type="EMBL" id="CAF0751119.1"/>
    </source>
</evidence>
<proteinExistence type="predicted"/>
<reference evidence="3" key="1">
    <citation type="submission" date="2021-02" db="EMBL/GenBank/DDBJ databases">
        <authorList>
            <person name="Nowell W R."/>
        </authorList>
    </citation>
    <scope>NUCLEOTIDE SEQUENCE</scope>
</reference>
<evidence type="ECO:0000313" key="7">
    <source>
        <dbReference type="Proteomes" id="UP000663829"/>
    </source>
</evidence>
<dbReference type="Proteomes" id="UP000677228">
    <property type="component" value="Unassembled WGS sequence"/>
</dbReference>
<keyword evidence="1" id="KW-0472">Membrane</keyword>
<keyword evidence="1" id="KW-1133">Transmembrane helix</keyword>
<organism evidence="3 7">
    <name type="scientific">Didymodactylos carnosus</name>
    <dbReference type="NCBI Taxonomy" id="1234261"/>
    <lineage>
        <taxon>Eukaryota</taxon>
        <taxon>Metazoa</taxon>
        <taxon>Spiralia</taxon>
        <taxon>Gnathifera</taxon>
        <taxon>Rotifera</taxon>
        <taxon>Eurotatoria</taxon>
        <taxon>Bdelloidea</taxon>
        <taxon>Philodinida</taxon>
        <taxon>Philodinidae</taxon>
        <taxon>Didymodactylos</taxon>
    </lineage>
</organism>
<comment type="caution">
    <text evidence="3">The sequence shown here is derived from an EMBL/GenBank/DDBJ whole genome shotgun (WGS) entry which is preliminary data.</text>
</comment>